<sequence>MSSRAREIANGSEGGKIRGQAQARAAAAAAAAAVRDRFKPTGNEQAGGTRRSKRSSVDGGEWGEGDRRRDEKMKRCRGEKRLKLKPQAEAETRRPEDETTPRFGQPARDWPEDSNSASLTFRRTSKKSYEFKYMYFFFFFFFFVSGSLVFNISLLELLPLKTI</sequence>
<gene>
    <name evidence="3" type="ORF">BDBG_02657</name>
</gene>
<keyword evidence="4" id="KW-1185">Reference proteome</keyword>
<dbReference type="RefSeq" id="XP_031577231.1">
    <property type="nucleotide sequence ID" value="XM_031720891.1"/>
</dbReference>
<evidence type="ECO:0000313" key="4">
    <source>
        <dbReference type="Proteomes" id="UP000002038"/>
    </source>
</evidence>
<organism evidence="3 4">
    <name type="scientific">Blastomyces gilchristii (strain SLH14081)</name>
    <name type="common">Blastomyces dermatitidis</name>
    <dbReference type="NCBI Taxonomy" id="559298"/>
    <lineage>
        <taxon>Eukaryota</taxon>
        <taxon>Fungi</taxon>
        <taxon>Dikarya</taxon>
        <taxon>Ascomycota</taxon>
        <taxon>Pezizomycotina</taxon>
        <taxon>Eurotiomycetes</taxon>
        <taxon>Eurotiomycetidae</taxon>
        <taxon>Onygenales</taxon>
        <taxon>Ajellomycetaceae</taxon>
        <taxon>Blastomyces</taxon>
    </lineage>
</organism>
<name>A0A179UEL7_BLAGS</name>
<keyword evidence="2" id="KW-0472">Membrane</keyword>
<dbReference type="AlphaFoldDB" id="A0A179UEL7"/>
<feature type="compositionally biased region" description="Basic residues" evidence="1">
    <location>
        <begin position="74"/>
        <end position="84"/>
    </location>
</feature>
<protein>
    <submittedName>
        <fullName evidence="3">Uncharacterized protein</fullName>
    </submittedName>
</protein>
<feature type="compositionally biased region" description="Low complexity" evidence="1">
    <location>
        <begin position="20"/>
        <end position="33"/>
    </location>
</feature>
<feature type="compositionally biased region" description="Basic and acidic residues" evidence="1">
    <location>
        <begin position="86"/>
        <end position="100"/>
    </location>
</feature>
<keyword evidence="2" id="KW-0812">Transmembrane</keyword>
<evidence type="ECO:0000313" key="3">
    <source>
        <dbReference type="EMBL" id="OAT06465.1"/>
    </source>
</evidence>
<feature type="transmembrane region" description="Helical" evidence="2">
    <location>
        <begin position="133"/>
        <end position="155"/>
    </location>
</feature>
<evidence type="ECO:0000256" key="1">
    <source>
        <dbReference type="SAM" id="MobiDB-lite"/>
    </source>
</evidence>
<dbReference type="KEGG" id="bgh:BDBG_02657"/>
<dbReference type="EMBL" id="GG657451">
    <property type="protein sequence ID" value="OAT06465.1"/>
    <property type="molecule type" value="Genomic_DNA"/>
</dbReference>
<dbReference type="Proteomes" id="UP000002038">
    <property type="component" value="Unassembled WGS sequence"/>
</dbReference>
<feature type="compositionally biased region" description="Basic and acidic residues" evidence="1">
    <location>
        <begin position="64"/>
        <end position="73"/>
    </location>
</feature>
<evidence type="ECO:0000256" key="2">
    <source>
        <dbReference type="SAM" id="Phobius"/>
    </source>
</evidence>
<dbReference type="GeneID" id="42528038"/>
<accession>A0A179UEL7</accession>
<reference evidence="4" key="1">
    <citation type="journal article" date="2015" name="PLoS Genet.">
        <title>The dynamic genome and transcriptome of the human fungal pathogen Blastomyces and close relative Emmonsia.</title>
        <authorList>
            <person name="Munoz J.F."/>
            <person name="Gauthier G.M."/>
            <person name="Desjardins C.A."/>
            <person name="Gallo J.E."/>
            <person name="Holder J."/>
            <person name="Sullivan T.D."/>
            <person name="Marty A.J."/>
            <person name="Carmen J.C."/>
            <person name="Chen Z."/>
            <person name="Ding L."/>
            <person name="Gujja S."/>
            <person name="Magrini V."/>
            <person name="Misas E."/>
            <person name="Mitreva M."/>
            <person name="Priest M."/>
            <person name="Saif S."/>
            <person name="Whiston E.A."/>
            <person name="Young S."/>
            <person name="Zeng Q."/>
            <person name="Goldman W.E."/>
            <person name="Mardis E.R."/>
            <person name="Taylor J.W."/>
            <person name="McEwen J.G."/>
            <person name="Clay O.K."/>
            <person name="Klein B.S."/>
            <person name="Cuomo C.A."/>
        </authorList>
    </citation>
    <scope>NUCLEOTIDE SEQUENCE [LARGE SCALE GENOMIC DNA]</scope>
    <source>
        <strain evidence="4">SLH14081</strain>
    </source>
</reference>
<keyword evidence="2" id="KW-1133">Transmembrane helix</keyword>
<feature type="region of interest" description="Disordered" evidence="1">
    <location>
        <begin position="1"/>
        <end position="117"/>
    </location>
</feature>
<dbReference type="VEuPathDB" id="FungiDB:BDBG_02657"/>
<proteinExistence type="predicted"/>